<dbReference type="PROSITE" id="PS00108">
    <property type="entry name" value="PROTEIN_KINASE_ST"/>
    <property type="match status" value="1"/>
</dbReference>
<dbReference type="SMART" id="SM00220">
    <property type="entry name" value="S_TKc"/>
    <property type="match status" value="1"/>
</dbReference>
<keyword evidence="4" id="KW-0723">Serine/threonine-protein kinase</keyword>
<dbReference type="PANTHER" id="PTHR22967:SF57">
    <property type="entry name" value="AUXILIN, ISOFORM A-RELATED"/>
    <property type="match status" value="1"/>
</dbReference>
<dbReference type="AlphaFoldDB" id="A0A1G4K9S3"/>
<dbReference type="InterPro" id="IPR011009">
    <property type="entry name" value="Kinase-like_dom_sf"/>
</dbReference>
<keyword evidence="10" id="KW-0206">Cytoskeleton</keyword>
<dbReference type="GO" id="GO:0000147">
    <property type="term" value="P:actin cortical patch assembly"/>
    <property type="evidence" value="ECO:0007669"/>
    <property type="project" value="TreeGrafter"/>
</dbReference>
<keyword evidence="5" id="KW-0597">Phosphoprotein</keyword>
<comment type="subcellular location">
    <subcellularLocation>
        <location evidence="1">Cytoplasm</location>
        <location evidence="1">Cytoskeleton</location>
        <location evidence="1">Actin patch</location>
    </subcellularLocation>
</comment>
<evidence type="ECO:0000256" key="9">
    <source>
        <dbReference type="ARBA" id="ARBA00022840"/>
    </source>
</evidence>
<comment type="subunit">
    <text evidence="13">Interacts with ABP1, which is required for proper actin patch localization.</text>
</comment>
<reference evidence="17" key="1">
    <citation type="submission" date="2016-03" db="EMBL/GenBank/DDBJ databases">
        <authorList>
            <person name="Devillers Hugo."/>
        </authorList>
    </citation>
    <scope>NUCLEOTIDE SEQUENCE [LARGE SCALE GENOMIC DNA]</scope>
</reference>
<feature type="compositionally biased region" description="Polar residues" evidence="14">
    <location>
        <begin position="520"/>
        <end position="536"/>
    </location>
</feature>
<dbReference type="PANTHER" id="PTHR22967">
    <property type="entry name" value="SERINE/THREONINE PROTEIN KINASE"/>
    <property type="match status" value="1"/>
</dbReference>
<comment type="catalytic activity">
    <reaction evidence="12">
        <text>L-seryl-[protein] + ATP = O-phospho-L-seryl-[protein] + ADP + H(+)</text>
        <dbReference type="Rhea" id="RHEA:17989"/>
        <dbReference type="Rhea" id="RHEA-COMP:9863"/>
        <dbReference type="Rhea" id="RHEA-COMP:11604"/>
        <dbReference type="ChEBI" id="CHEBI:15378"/>
        <dbReference type="ChEBI" id="CHEBI:29999"/>
        <dbReference type="ChEBI" id="CHEBI:30616"/>
        <dbReference type="ChEBI" id="CHEBI:83421"/>
        <dbReference type="ChEBI" id="CHEBI:456216"/>
        <dbReference type="EC" id="2.7.11.1"/>
    </reaction>
</comment>
<dbReference type="GO" id="GO:0030479">
    <property type="term" value="C:actin cortical patch"/>
    <property type="evidence" value="ECO:0007669"/>
    <property type="project" value="UniProtKB-SubCell"/>
</dbReference>
<name>A0A1G4K9S3_9SACH</name>
<keyword evidence="6" id="KW-0808">Transferase</keyword>
<evidence type="ECO:0000256" key="12">
    <source>
        <dbReference type="ARBA" id="ARBA00048679"/>
    </source>
</evidence>
<gene>
    <name evidence="16" type="ORF">LAME_0G12750G</name>
</gene>
<evidence type="ECO:0000256" key="10">
    <source>
        <dbReference type="ARBA" id="ARBA00023212"/>
    </source>
</evidence>
<comment type="catalytic activity">
    <reaction evidence="11">
        <text>L-threonyl-[protein] + ATP = O-phospho-L-threonyl-[protein] + ADP + H(+)</text>
        <dbReference type="Rhea" id="RHEA:46608"/>
        <dbReference type="Rhea" id="RHEA-COMP:11060"/>
        <dbReference type="Rhea" id="RHEA-COMP:11605"/>
        <dbReference type="ChEBI" id="CHEBI:15378"/>
        <dbReference type="ChEBI" id="CHEBI:30013"/>
        <dbReference type="ChEBI" id="CHEBI:30616"/>
        <dbReference type="ChEBI" id="CHEBI:61977"/>
        <dbReference type="ChEBI" id="CHEBI:456216"/>
        <dbReference type="EC" id="2.7.11.1"/>
    </reaction>
</comment>
<organism evidence="16 17">
    <name type="scientific">Lachancea meyersii CBS 8951</name>
    <dbReference type="NCBI Taxonomy" id="1266667"/>
    <lineage>
        <taxon>Eukaryota</taxon>
        <taxon>Fungi</taxon>
        <taxon>Dikarya</taxon>
        <taxon>Ascomycota</taxon>
        <taxon>Saccharomycotina</taxon>
        <taxon>Saccharomycetes</taxon>
        <taxon>Saccharomycetales</taxon>
        <taxon>Saccharomycetaceae</taxon>
        <taxon>Lachancea</taxon>
    </lineage>
</organism>
<keyword evidence="7" id="KW-0547">Nucleotide-binding</keyword>
<dbReference type="FunFam" id="1.10.510.10:FF:000441">
    <property type="entry name" value="Serine/threonine protein kinase"/>
    <property type="match status" value="1"/>
</dbReference>
<evidence type="ECO:0000256" key="2">
    <source>
        <dbReference type="ARBA" id="ARBA00012513"/>
    </source>
</evidence>
<feature type="compositionally biased region" description="Polar residues" evidence="14">
    <location>
        <begin position="450"/>
        <end position="466"/>
    </location>
</feature>
<feature type="compositionally biased region" description="Basic and acidic residues" evidence="14">
    <location>
        <begin position="549"/>
        <end position="558"/>
    </location>
</feature>
<dbReference type="InterPro" id="IPR000719">
    <property type="entry name" value="Prot_kinase_dom"/>
</dbReference>
<protein>
    <recommendedName>
        <fullName evidence="2">non-specific serine/threonine protein kinase</fullName>
        <ecNumber evidence="2">2.7.11.1</ecNumber>
    </recommendedName>
</protein>
<dbReference type="EC" id="2.7.11.1" evidence="2"/>
<evidence type="ECO:0000256" key="3">
    <source>
        <dbReference type="ARBA" id="ARBA00022490"/>
    </source>
</evidence>
<feature type="region of interest" description="Disordered" evidence="14">
    <location>
        <begin position="450"/>
        <end position="470"/>
    </location>
</feature>
<evidence type="ECO:0000256" key="13">
    <source>
        <dbReference type="ARBA" id="ARBA00065090"/>
    </source>
</evidence>
<keyword evidence="9" id="KW-0067">ATP-binding</keyword>
<dbReference type="GO" id="GO:0005524">
    <property type="term" value="F:ATP binding"/>
    <property type="evidence" value="ECO:0007669"/>
    <property type="project" value="UniProtKB-KW"/>
</dbReference>
<feature type="region of interest" description="Disordered" evidence="14">
    <location>
        <begin position="475"/>
        <end position="494"/>
    </location>
</feature>
<dbReference type="EMBL" id="LT598484">
    <property type="protein sequence ID" value="SCV00904.1"/>
    <property type="molecule type" value="Genomic_DNA"/>
</dbReference>
<evidence type="ECO:0000313" key="17">
    <source>
        <dbReference type="Proteomes" id="UP000191144"/>
    </source>
</evidence>
<dbReference type="GO" id="GO:2000369">
    <property type="term" value="P:regulation of clathrin-dependent endocytosis"/>
    <property type="evidence" value="ECO:0007669"/>
    <property type="project" value="UniProtKB-ARBA"/>
</dbReference>
<evidence type="ECO:0000256" key="7">
    <source>
        <dbReference type="ARBA" id="ARBA00022741"/>
    </source>
</evidence>
<evidence type="ECO:0000256" key="6">
    <source>
        <dbReference type="ARBA" id="ARBA00022679"/>
    </source>
</evidence>
<evidence type="ECO:0000256" key="4">
    <source>
        <dbReference type="ARBA" id="ARBA00022527"/>
    </source>
</evidence>
<feature type="compositionally biased region" description="Polar residues" evidence="14">
    <location>
        <begin position="569"/>
        <end position="579"/>
    </location>
</feature>
<keyword evidence="17" id="KW-1185">Reference proteome</keyword>
<dbReference type="Gene3D" id="1.10.510.10">
    <property type="entry name" value="Transferase(Phosphotransferase) domain 1"/>
    <property type="match status" value="1"/>
</dbReference>
<dbReference type="Pfam" id="PF00069">
    <property type="entry name" value="Pkinase"/>
    <property type="match status" value="1"/>
</dbReference>
<feature type="region of interest" description="Disordered" evidence="14">
    <location>
        <begin position="686"/>
        <end position="756"/>
    </location>
</feature>
<keyword evidence="8" id="KW-0418">Kinase</keyword>
<dbReference type="PROSITE" id="PS50011">
    <property type="entry name" value="PROTEIN_KINASE_DOM"/>
    <property type="match status" value="1"/>
</dbReference>
<feature type="region of interest" description="Disordered" evidence="14">
    <location>
        <begin position="518"/>
        <end position="593"/>
    </location>
</feature>
<accession>A0A1G4K9S3</accession>
<keyword evidence="3" id="KW-0963">Cytoplasm</keyword>
<evidence type="ECO:0000256" key="11">
    <source>
        <dbReference type="ARBA" id="ARBA00047899"/>
    </source>
</evidence>
<feature type="domain" description="Protein kinase" evidence="15">
    <location>
        <begin position="22"/>
        <end position="299"/>
    </location>
</feature>
<sequence length="778" mass="86107">MNNQLPDIYPPGTALTVGSHRARIIKYLASGGFAHIYSAEISPADPGFSTRVACLKRVLVPDKPSLNVLRAEVDAMKLLRGNKHIVSYIDSHAAKSGGQNGSYEVFLLMELCTGGGLIDFMNTRLQNRFQEAEILKIMSDITQGITAMHALLPPLVHRDIKIENVLIAGDGTFKVCDFGSVCGIIRPPKNGQEFNYVQHDLLKNTTAQYRSPEMIDLYRGYPINEKSDIWALGVFLYKLCYYTTPFEKVGEAAILHSRFQFPAYPHYSDKLKNLISVMLSQNPIHRPNVCQVLEEVSRIQNVPCPLRNFYLLRSMQEQQTLKVQVSLPHSISQPKLDASQGIMKVKPAAGLTSWKTFTKGAGNEIPYEGQAQVIKPQRSRTSQFGKTSDPFMAIDKSRLLQDKISRLPATTTAGNTVHAKSLPATGALSSRRSESPAFAGRGDISMIVSANPTSIKPSSKYSSTGDSKAVPVLKQSSIKLSASPRRSEDLESQYTGDSFDRKVIQKIKKVFTGERRSISPIKSRQNTGESVKSSFATLRRGLSRGGSLKGDHPNKRNTSEVSLGPPPSNGHTARMSSSDSIEEERFAFRRTHSRSSSSASIISDLEYLEEDDTGANEYYRRRSPVRVANDNDLRFSIQKRVQELLKSSEESPVVKTAHGYGEQKVTEQKKLPLQLTNETLLQSIGESSLSTPKASSPGNRQSSVVITKIDDSSKVSPNISKKVPRPAHAKPKRPTKPIHLRGDKLVKKGGVHDNGNQQYLLEVEELEKDFRTRFPSAV</sequence>
<evidence type="ECO:0000313" key="16">
    <source>
        <dbReference type="EMBL" id="SCV00904.1"/>
    </source>
</evidence>
<evidence type="ECO:0000259" key="15">
    <source>
        <dbReference type="PROSITE" id="PS50011"/>
    </source>
</evidence>
<dbReference type="Proteomes" id="UP000191144">
    <property type="component" value="Chromosome G"/>
</dbReference>
<evidence type="ECO:0000256" key="8">
    <source>
        <dbReference type="ARBA" id="ARBA00022777"/>
    </source>
</evidence>
<proteinExistence type="predicted"/>
<dbReference type="GO" id="GO:0004674">
    <property type="term" value="F:protein serine/threonine kinase activity"/>
    <property type="evidence" value="ECO:0007669"/>
    <property type="project" value="UniProtKB-KW"/>
</dbReference>
<dbReference type="InterPro" id="IPR008271">
    <property type="entry name" value="Ser/Thr_kinase_AS"/>
</dbReference>
<evidence type="ECO:0000256" key="5">
    <source>
        <dbReference type="ARBA" id="ARBA00022553"/>
    </source>
</evidence>
<feature type="compositionally biased region" description="Polar residues" evidence="14">
    <location>
        <begin position="686"/>
        <end position="705"/>
    </location>
</feature>
<dbReference type="OrthoDB" id="2018507at2759"/>
<dbReference type="CDD" id="cd14037">
    <property type="entry name" value="STKc_NAK_like"/>
    <property type="match status" value="1"/>
</dbReference>
<dbReference type="GO" id="GO:0007015">
    <property type="term" value="P:actin filament organization"/>
    <property type="evidence" value="ECO:0007669"/>
    <property type="project" value="TreeGrafter"/>
</dbReference>
<evidence type="ECO:0000256" key="1">
    <source>
        <dbReference type="ARBA" id="ARBA00004134"/>
    </source>
</evidence>
<evidence type="ECO:0000256" key="14">
    <source>
        <dbReference type="SAM" id="MobiDB-lite"/>
    </source>
</evidence>
<feature type="compositionally biased region" description="Basic residues" evidence="14">
    <location>
        <begin position="722"/>
        <end position="739"/>
    </location>
</feature>
<dbReference type="SUPFAM" id="SSF56112">
    <property type="entry name" value="Protein kinase-like (PK-like)"/>
    <property type="match status" value="1"/>
</dbReference>